<name>A0A432MI14_9BACT</name>
<dbReference type="PANTHER" id="PTHR30606:SF10">
    <property type="entry name" value="PHOSPHATIDYLINOSITOL MANNOSIDE ACYLTRANSFERASE"/>
    <property type="match status" value="1"/>
</dbReference>
<dbReference type="PIRSF" id="PIRSF026649">
    <property type="entry name" value="MsbB"/>
    <property type="match status" value="1"/>
</dbReference>
<dbReference type="Pfam" id="PF03279">
    <property type="entry name" value="Lip_A_acyltrans"/>
    <property type="match status" value="1"/>
</dbReference>
<gene>
    <name evidence="7" type="ORF">TsocGM_15260</name>
</gene>
<evidence type="ECO:0000256" key="1">
    <source>
        <dbReference type="ARBA" id="ARBA00004533"/>
    </source>
</evidence>
<dbReference type="GO" id="GO:0005886">
    <property type="term" value="C:plasma membrane"/>
    <property type="evidence" value="ECO:0007669"/>
    <property type="project" value="UniProtKB-SubCell"/>
</dbReference>
<dbReference type="CDD" id="cd07984">
    <property type="entry name" value="LPLAT_LABLAT-like"/>
    <property type="match status" value="1"/>
</dbReference>
<dbReference type="OrthoDB" id="9801955at2"/>
<evidence type="ECO:0000313" key="7">
    <source>
        <dbReference type="EMBL" id="RUL86846.1"/>
    </source>
</evidence>
<comment type="caution">
    <text evidence="7">The sequence shown here is derived from an EMBL/GenBank/DDBJ whole genome shotgun (WGS) entry which is preliminary data.</text>
</comment>
<keyword evidence="5" id="KW-0472">Membrane</keyword>
<evidence type="ECO:0000256" key="5">
    <source>
        <dbReference type="ARBA" id="ARBA00023136"/>
    </source>
</evidence>
<keyword evidence="3" id="KW-0997">Cell inner membrane</keyword>
<comment type="subcellular location">
    <subcellularLocation>
        <location evidence="1">Cell inner membrane</location>
    </subcellularLocation>
</comment>
<evidence type="ECO:0000256" key="6">
    <source>
        <dbReference type="ARBA" id="ARBA00023315"/>
    </source>
</evidence>
<dbReference type="Proteomes" id="UP000280296">
    <property type="component" value="Unassembled WGS sequence"/>
</dbReference>
<keyword evidence="2" id="KW-1003">Cell membrane</keyword>
<reference evidence="7 8" key="2">
    <citation type="submission" date="2019-01" db="EMBL/GenBank/DDBJ databases">
        <title>Tautonia sociabilis, a novel thermotolerant planctomycete of Isosphaeraceae family, isolated from a 4000 m deep subterranean habitat.</title>
        <authorList>
            <person name="Kovaleva O.L."/>
            <person name="Elcheninov A.G."/>
            <person name="Van Heerden E."/>
            <person name="Toshchakov S.V."/>
            <person name="Novikov A."/>
            <person name="Bonch-Osmolovskaya E.A."/>
            <person name="Kublanov I.V."/>
        </authorList>
    </citation>
    <scope>NUCLEOTIDE SEQUENCE [LARGE SCALE GENOMIC DNA]</scope>
    <source>
        <strain evidence="7 8">GM2012</strain>
    </source>
</reference>
<dbReference type="PANTHER" id="PTHR30606">
    <property type="entry name" value="LIPID A BIOSYNTHESIS LAUROYL ACYLTRANSFERASE"/>
    <property type="match status" value="1"/>
</dbReference>
<organism evidence="7 8">
    <name type="scientific">Tautonia sociabilis</name>
    <dbReference type="NCBI Taxonomy" id="2080755"/>
    <lineage>
        <taxon>Bacteria</taxon>
        <taxon>Pseudomonadati</taxon>
        <taxon>Planctomycetota</taxon>
        <taxon>Planctomycetia</taxon>
        <taxon>Isosphaerales</taxon>
        <taxon>Isosphaeraceae</taxon>
        <taxon>Tautonia</taxon>
    </lineage>
</organism>
<evidence type="ECO:0000256" key="2">
    <source>
        <dbReference type="ARBA" id="ARBA00022475"/>
    </source>
</evidence>
<reference evidence="7 8" key="1">
    <citation type="submission" date="2018-12" db="EMBL/GenBank/DDBJ databases">
        <authorList>
            <person name="Toschakov S.V."/>
        </authorList>
    </citation>
    <scope>NUCLEOTIDE SEQUENCE [LARGE SCALE GENOMIC DNA]</scope>
    <source>
        <strain evidence="7 8">GM2012</strain>
    </source>
</reference>
<keyword evidence="8" id="KW-1185">Reference proteome</keyword>
<dbReference type="RefSeq" id="WP_126726329.1">
    <property type="nucleotide sequence ID" value="NZ_RYZH01000029.1"/>
</dbReference>
<dbReference type="EMBL" id="RYZH01000029">
    <property type="protein sequence ID" value="RUL86846.1"/>
    <property type="molecule type" value="Genomic_DNA"/>
</dbReference>
<dbReference type="GO" id="GO:0016746">
    <property type="term" value="F:acyltransferase activity"/>
    <property type="evidence" value="ECO:0007669"/>
    <property type="project" value="UniProtKB-KW"/>
</dbReference>
<keyword evidence="6 7" id="KW-0012">Acyltransferase</keyword>
<dbReference type="InterPro" id="IPR004960">
    <property type="entry name" value="LipA_acyltrans"/>
</dbReference>
<evidence type="ECO:0000256" key="3">
    <source>
        <dbReference type="ARBA" id="ARBA00022519"/>
    </source>
</evidence>
<proteinExistence type="predicted"/>
<dbReference type="GO" id="GO:0009247">
    <property type="term" value="P:glycolipid biosynthetic process"/>
    <property type="evidence" value="ECO:0007669"/>
    <property type="project" value="UniProtKB-ARBA"/>
</dbReference>
<dbReference type="AlphaFoldDB" id="A0A432MI14"/>
<evidence type="ECO:0000313" key="8">
    <source>
        <dbReference type="Proteomes" id="UP000280296"/>
    </source>
</evidence>
<evidence type="ECO:0000256" key="4">
    <source>
        <dbReference type="ARBA" id="ARBA00022679"/>
    </source>
</evidence>
<accession>A0A432MI14</accession>
<protein>
    <submittedName>
        <fullName evidence="7">Lipid A biosynthesis acyltransferase</fullName>
    </submittedName>
</protein>
<sequence length="317" mass="36473">MFPKRSRAKKPRNKAIDYATYLGVRLVVFLAQRLSIRQSYALADAIAALVYRIDKRHREVAMENLRLAFGDDYSEAERERIVRGVYRHFLRMVMEMLHIPRMMSLTTWRRYLRLEGHEAVLERLLKGGPMIMLTGHYGNWEMAGYLFGAFGFPPNSVARTLDNPHLDRFLRSFRERTGQRMIAKKGGSEAMVDVLESGGLLSMLADQDAGPKGLFVPFFGRPASTFKAIALLAIEYNAPIVVGGARRIGDDFRYVVEVEEIIDPDPENASPDLVPELTRRYTAALERMIRRDPTQYLWLHRRWKHQPQPRKAKPKAA</sequence>
<keyword evidence="4 7" id="KW-0808">Transferase</keyword>